<dbReference type="Proteomes" id="UP000446657">
    <property type="component" value="Unassembled WGS sequence"/>
</dbReference>
<dbReference type="Pfam" id="PF19498">
    <property type="entry name" value="DUF6033"/>
    <property type="match status" value="1"/>
</dbReference>
<sequence>MSVMINGNSIAINLDRVSLDANIGNTTHKTQDMENSDFEKLLNKITGGEIAQEIRDNYNVTLNVGAIGNVNDLLNTYDFKCKNYVGISQETLSKMEQDPALKKKIMSAIEEFCSPEEQAKVNALQPPVKSAGMIIYPDGDVLYWLEGYPNNLEDASEKKCTVSKSNIDDVIAFYNNPITNVVENDIESAMQILSTAFKRKDI</sequence>
<evidence type="ECO:0000313" key="2">
    <source>
        <dbReference type="EMBL" id="MTR82267.1"/>
    </source>
</evidence>
<evidence type="ECO:0000313" key="3">
    <source>
        <dbReference type="Proteomes" id="UP000095495"/>
    </source>
</evidence>
<organism evidence="1 3">
    <name type="scientific">Roseburia faecis</name>
    <dbReference type="NCBI Taxonomy" id="301302"/>
    <lineage>
        <taxon>Bacteria</taxon>
        <taxon>Bacillati</taxon>
        <taxon>Bacillota</taxon>
        <taxon>Clostridia</taxon>
        <taxon>Lachnospirales</taxon>
        <taxon>Lachnospiraceae</taxon>
        <taxon>Roseburia</taxon>
    </lineage>
</organism>
<reference evidence="2 4" key="2">
    <citation type="journal article" date="2019" name="Nat. Med.">
        <title>A library of human gut bacterial isolates paired with longitudinal multiomics data enables mechanistic microbiome research.</title>
        <authorList>
            <person name="Poyet M."/>
            <person name="Groussin M."/>
            <person name="Gibbons S.M."/>
            <person name="Avila-Pacheco J."/>
            <person name="Jiang X."/>
            <person name="Kearney S.M."/>
            <person name="Perrotta A.R."/>
            <person name="Berdy B."/>
            <person name="Zhao S."/>
            <person name="Lieberman T.D."/>
            <person name="Swanson P.K."/>
            <person name="Smith M."/>
            <person name="Roesemann S."/>
            <person name="Alexander J.E."/>
            <person name="Rich S.A."/>
            <person name="Livny J."/>
            <person name="Vlamakis H."/>
            <person name="Clish C."/>
            <person name="Bullock K."/>
            <person name="Deik A."/>
            <person name="Scott J."/>
            <person name="Pierce K.A."/>
            <person name="Xavier R.J."/>
            <person name="Alm E.J."/>
        </authorList>
    </citation>
    <scope>NUCLEOTIDE SEQUENCE [LARGE SCALE GENOMIC DNA]</scope>
    <source>
        <strain evidence="2 4">BIOML-A1</strain>
    </source>
</reference>
<dbReference type="AlphaFoldDB" id="A0A173UNK9"/>
<proteinExistence type="predicted"/>
<gene>
    <name evidence="1" type="ORF">ERS852420_03141</name>
    <name evidence="2" type="ORF">GMD30_11320</name>
</gene>
<dbReference type="RefSeq" id="WP_055264052.1">
    <property type="nucleotide sequence ID" value="NZ_CYXV01000017.1"/>
</dbReference>
<name>A0A173UNK9_9FIRM</name>
<reference evidence="1 3" key="1">
    <citation type="submission" date="2015-09" db="EMBL/GenBank/DDBJ databases">
        <authorList>
            <consortium name="Pathogen Informatics"/>
        </authorList>
    </citation>
    <scope>NUCLEOTIDE SEQUENCE [LARGE SCALE GENOMIC DNA]</scope>
    <source>
        <strain evidence="1 3">2789STDY5608863</strain>
    </source>
</reference>
<accession>A0A173UNK9</accession>
<dbReference type="Proteomes" id="UP000095495">
    <property type="component" value="Unassembled WGS sequence"/>
</dbReference>
<protein>
    <submittedName>
        <fullName evidence="1">Uncharacterized protein</fullName>
    </submittedName>
</protein>
<evidence type="ECO:0000313" key="1">
    <source>
        <dbReference type="EMBL" id="CUN16643.1"/>
    </source>
</evidence>
<evidence type="ECO:0000313" key="4">
    <source>
        <dbReference type="Proteomes" id="UP000446657"/>
    </source>
</evidence>
<dbReference type="EMBL" id="CYXV01000017">
    <property type="protein sequence ID" value="CUN16643.1"/>
    <property type="molecule type" value="Genomic_DNA"/>
</dbReference>
<dbReference type="InterPro" id="IPR046097">
    <property type="entry name" value="DUF6033"/>
</dbReference>
<dbReference type="EMBL" id="WNAL01000023">
    <property type="protein sequence ID" value="MTR82267.1"/>
    <property type="molecule type" value="Genomic_DNA"/>
</dbReference>